<feature type="non-terminal residue" evidence="2">
    <location>
        <position position="109"/>
    </location>
</feature>
<reference evidence="2" key="1">
    <citation type="submission" date="2021-04" db="EMBL/GenBank/DDBJ databases">
        <title>novel species isolated from subtropical streams in China.</title>
        <authorList>
            <person name="Lu H."/>
        </authorList>
    </citation>
    <scope>NUCLEOTIDE SEQUENCE</scope>
    <source>
        <strain evidence="2">LFS511W</strain>
    </source>
</reference>
<accession>A0A941DVA0</accession>
<dbReference type="EMBL" id="JAGSPN010000418">
    <property type="protein sequence ID" value="MBR7784621.1"/>
    <property type="molecule type" value="Genomic_DNA"/>
</dbReference>
<keyword evidence="3" id="KW-1185">Reference proteome</keyword>
<organism evidence="2 3">
    <name type="scientific">Undibacterium luofuense</name>
    <dbReference type="NCBI Taxonomy" id="2828733"/>
    <lineage>
        <taxon>Bacteria</taxon>
        <taxon>Pseudomonadati</taxon>
        <taxon>Pseudomonadota</taxon>
        <taxon>Betaproteobacteria</taxon>
        <taxon>Burkholderiales</taxon>
        <taxon>Oxalobacteraceae</taxon>
        <taxon>Undibacterium</taxon>
    </lineage>
</organism>
<protein>
    <submittedName>
        <fullName evidence="2">Protein TolA</fullName>
    </submittedName>
</protein>
<evidence type="ECO:0000313" key="3">
    <source>
        <dbReference type="Proteomes" id="UP000680067"/>
    </source>
</evidence>
<feature type="region of interest" description="Disordered" evidence="1">
    <location>
        <begin position="1"/>
        <end position="63"/>
    </location>
</feature>
<evidence type="ECO:0000256" key="1">
    <source>
        <dbReference type="SAM" id="MobiDB-lite"/>
    </source>
</evidence>
<comment type="caution">
    <text evidence="2">The sequence shown here is derived from an EMBL/GenBank/DDBJ whole genome shotgun (WGS) entry which is preliminary data.</text>
</comment>
<feature type="non-terminal residue" evidence="2">
    <location>
        <position position="1"/>
    </location>
</feature>
<evidence type="ECO:0000313" key="2">
    <source>
        <dbReference type="EMBL" id="MBR7784621.1"/>
    </source>
</evidence>
<proteinExistence type="predicted"/>
<dbReference type="Proteomes" id="UP000680067">
    <property type="component" value="Unassembled WGS sequence"/>
</dbReference>
<name>A0A941DVA0_9BURK</name>
<sequence>LKEREKADKQKLADQKAREAKDKAASDKLFKEQMQRLNAQAGMTGSGGSGTAEKSTGNNRGDPSYLAKIAAKVRSNMSYGAAETAGSNPTVEYRIELFPDCSLRGGLRK</sequence>
<gene>
    <name evidence="2" type="ORF">KDM89_21040</name>
</gene>
<feature type="compositionally biased region" description="Basic and acidic residues" evidence="1">
    <location>
        <begin position="1"/>
        <end position="34"/>
    </location>
</feature>
<dbReference type="AlphaFoldDB" id="A0A941DVA0"/>